<evidence type="ECO:0000313" key="2">
    <source>
        <dbReference type="Proteomes" id="UP000069697"/>
    </source>
</evidence>
<sequence>MFPEVDDFIEIDSEGHPHNGLIGRVVKLAPNRVTFNLYGKEVSIAERFVKVKAKLGTRAHILLSRKSMHWELDSLDFIGLYVLMDIALWMRDYEWCRDIQQRMAKVG</sequence>
<protein>
    <submittedName>
        <fullName evidence="1">Uncharacterized protein</fullName>
    </submittedName>
</protein>
<organism evidence="1 2">
    <name type="scientific">Paenibacillus amylolyticus</name>
    <dbReference type="NCBI Taxonomy" id="1451"/>
    <lineage>
        <taxon>Bacteria</taxon>
        <taxon>Bacillati</taxon>
        <taxon>Bacillota</taxon>
        <taxon>Bacilli</taxon>
        <taxon>Bacillales</taxon>
        <taxon>Paenibacillaceae</taxon>
        <taxon>Paenibacillus</taxon>
    </lineage>
</organism>
<dbReference type="EMBL" id="BCNV01000001">
    <property type="protein sequence ID" value="GAS81994.1"/>
    <property type="molecule type" value="Genomic_DNA"/>
</dbReference>
<dbReference type="RefSeq" id="WP_062834613.1">
    <property type="nucleotide sequence ID" value="NZ_BCNV01000001.1"/>
</dbReference>
<accession>A0A117I1C0</accession>
<reference evidence="1 2" key="1">
    <citation type="journal article" date="2016" name="Genome Announc.">
        <title>Draft Genome Sequence of Paenibacillus amylolyticus Heshi-A3, Isolated from Fermented Rice Bran in a Japanese Fermented Seafood Dish.</title>
        <authorList>
            <person name="Akuzawa S."/>
            <person name="Nagaoka J."/>
            <person name="Kanekatsu M."/>
            <person name="Kubota E."/>
            <person name="Ohtake R."/>
            <person name="Suzuki T."/>
            <person name="Kanesaki Y."/>
        </authorList>
    </citation>
    <scope>NUCLEOTIDE SEQUENCE [LARGE SCALE GENOMIC DNA]</scope>
    <source>
        <strain evidence="1 2">Heshi-A3</strain>
    </source>
</reference>
<name>A0A117I1C0_PAEAM</name>
<dbReference type="AlphaFoldDB" id="A0A117I1C0"/>
<gene>
    <name evidence="1" type="ORF">PAHA3_2068</name>
</gene>
<proteinExistence type="predicted"/>
<comment type="caution">
    <text evidence="1">The sequence shown here is derived from an EMBL/GenBank/DDBJ whole genome shotgun (WGS) entry which is preliminary data.</text>
</comment>
<reference evidence="2" key="2">
    <citation type="submission" date="2016-01" db="EMBL/GenBank/DDBJ databases">
        <title>Draft Genome Sequence of Paenibacillus amylolyticus Heshi-A3 that Was Isolated from Fermented Rice Bran with Aging Salted Mackerel, Which Was Named Heshiko as Traditional Fermented Seafood in Japan.</title>
        <authorList>
            <person name="Akuzawa S."/>
            <person name="Nakagawa J."/>
            <person name="Kanekatsu T."/>
            <person name="Kubota E."/>
            <person name="Ohtake R."/>
            <person name="Suzuki T."/>
            <person name="Kanesaki Y."/>
        </authorList>
    </citation>
    <scope>NUCLEOTIDE SEQUENCE [LARGE SCALE GENOMIC DNA]</scope>
    <source>
        <strain evidence="2">Heshi-A3</strain>
    </source>
</reference>
<dbReference type="Proteomes" id="UP000069697">
    <property type="component" value="Unassembled WGS sequence"/>
</dbReference>
<evidence type="ECO:0000313" key="1">
    <source>
        <dbReference type="EMBL" id="GAS81994.1"/>
    </source>
</evidence>